<evidence type="ECO:0000256" key="2">
    <source>
        <dbReference type="ARBA" id="ARBA00007018"/>
    </source>
</evidence>
<evidence type="ECO:0000256" key="3">
    <source>
        <dbReference type="ARBA" id="ARBA00022692"/>
    </source>
</evidence>
<feature type="transmembrane region" description="Helical" evidence="7">
    <location>
        <begin position="204"/>
        <end position="224"/>
    </location>
</feature>
<organism evidence="8 9">
    <name type="scientific">Curvularia clavata</name>
    <dbReference type="NCBI Taxonomy" id="95742"/>
    <lineage>
        <taxon>Eukaryota</taxon>
        <taxon>Fungi</taxon>
        <taxon>Dikarya</taxon>
        <taxon>Ascomycota</taxon>
        <taxon>Pezizomycotina</taxon>
        <taxon>Dothideomycetes</taxon>
        <taxon>Pleosporomycetidae</taxon>
        <taxon>Pleosporales</taxon>
        <taxon>Pleosporineae</taxon>
        <taxon>Pleosporaceae</taxon>
        <taxon>Curvularia</taxon>
    </lineage>
</organism>
<protein>
    <recommendedName>
        <fullName evidence="10">HlyIII-domain-containing protein</fullName>
    </recommendedName>
</protein>
<dbReference type="PANTHER" id="PTHR20855">
    <property type="entry name" value="ADIPOR/PROGESTIN RECEPTOR-RELATED"/>
    <property type="match status" value="1"/>
</dbReference>
<evidence type="ECO:0000256" key="4">
    <source>
        <dbReference type="ARBA" id="ARBA00022989"/>
    </source>
</evidence>
<dbReference type="Proteomes" id="UP001056012">
    <property type="component" value="Chromosome 1"/>
</dbReference>
<feature type="transmembrane region" description="Helical" evidence="7">
    <location>
        <begin position="105"/>
        <end position="124"/>
    </location>
</feature>
<comment type="subcellular location">
    <subcellularLocation>
        <location evidence="1">Membrane</location>
        <topology evidence="1">Multi-pass membrane protein</topology>
    </subcellularLocation>
</comment>
<dbReference type="AlphaFoldDB" id="A0A9Q8Z0Z8"/>
<evidence type="ECO:0000313" key="8">
    <source>
        <dbReference type="EMBL" id="USP73906.1"/>
    </source>
</evidence>
<keyword evidence="4 7" id="KW-1133">Transmembrane helix</keyword>
<keyword evidence="9" id="KW-1185">Reference proteome</keyword>
<feature type="transmembrane region" description="Helical" evidence="7">
    <location>
        <begin position="144"/>
        <end position="164"/>
    </location>
</feature>
<feature type="transmembrane region" description="Helical" evidence="7">
    <location>
        <begin position="236"/>
        <end position="253"/>
    </location>
</feature>
<keyword evidence="6" id="KW-0862">Zinc</keyword>
<accession>A0A9Q8Z0Z8</accession>
<dbReference type="OrthoDB" id="529367at2759"/>
<dbReference type="GO" id="GO:0038023">
    <property type="term" value="F:signaling receptor activity"/>
    <property type="evidence" value="ECO:0007669"/>
    <property type="project" value="TreeGrafter"/>
</dbReference>
<dbReference type="GO" id="GO:0016020">
    <property type="term" value="C:membrane"/>
    <property type="evidence" value="ECO:0007669"/>
    <property type="project" value="UniProtKB-SubCell"/>
</dbReference>
<keyword evidence="3 7" id="KW-0812">Transmembrane</keyword>
<gene>
    <name evidence="8" type="ORF">yc1106_01180</name>
</gene>
<sequence length="304" mass="34641">MTSHQNTRAVSQKHILAPSFPFTAPKLYQSDEVPSWYAHNNYIQTAYRPVTKSTRLCIQSLAYLHNETINIYSHLIPALLSLLGSHSFSLNFAERFPHASWKDELMFRIFLTTCVICFGMSAAYHTLLCHSQLFAKLWVRLDYVGIVVQIVGSFVPGIYFAFYCEPNLQKLYWTMIVTLGALAATIVLNPGLQEPKWKTLRLSVFVAMGLSAFAPIVHASSIFPYGQLDQQSGLRYYFLEGILILIGVGFYAAHFPESWKPKRYDICGASHQIFHVAVVLGAVAHYYGIMSAFEWNYENQRCKW</sequence>
<evidence type="ECO:0000313" key="9">
    <source>
        <dbReference type="Proteomes" id="UP001056012"/>
    </source>
</evidence>
<dbReference type="Pfam" id="PF03006">
    <property type="entry name" value="HlyIII"/>
    <property type="match status" value="1"/>
</dbReference>
<feature type="binding site" evidence="6">
    <location>
        <position position="125"/>
    </location>
    <ligand>
        <name>Zn(2+)</name>
        <dbReference type="ChEBI" id="CHEBI:29105"/>
    </ligand>
</feature>
<comment type="similarity">
    <text evidence="2">Belongs to the ADIPOR family.</text>
</comment>
<feature type="binding site" evidence="6">
    <location>
        <position position="275"/>
    </location>
    <ligand>
        <name>Zn(2+)</name>
        <dbReference type="ChEBI" id="CHEBI:29105"/>
    </ligand>
</feature>
<keyword evidence="6" id="KW-0479">Metal-binding</keyword>
<evidence type="ECO:0008006" key="10">
    <source>
        <dbReference type="Google" id="ProtNLM"/>
    </source>
</evidence>
<reference evidence="8" key="1">
    <citation type="submission" date="2021-12" db="EMBL/GenBank/DDBJ databases">
        <title>Curvularia clavata genome.</title>
        <authorList>
            <person name="Cao Y."/>
        </authorList>
    </citation>
    <scope>NUCLEOTIDE SEQUENCE</scope>
    <source>
        <strain evidence="8">Yc1106</strain>
    </source>
</reference>
<keyword evidence="5 7" id="KW-0472">Membrane</keyword>
<evidence type="ECO:0000256" key="6">
    <source>
        <dbReference type="PIRSR" id="PIRSR604254-1"/>
    </source>
</evidence>
<dbReference type="EMBL" id="CP089274">
    <property type="protein sequence ID" value="USP73906.1"/>
    <property type="molecule type" value="Genomic_DNA"/>
</dbReference>
<evidence type="ECO:0000256" key="7">
    <source>
        <dbReference type="SAM" id="Phobius"/>
    </source>
</evidence>
<name>A0A9Q8Z0Z8_CURCL</name>
<evidence type="ECO:0000256" key="1">
    <source>
        <dbReference type="ARBA" id="ARBA00004141"/>
    </source>
</evidence>
<feature type="transmembrane region" description="Helical" evidence="7">
    <location>
        <begin position="273"/>
        <end position="293"/>
    </location>
</feature>
<feature type="transmembrane region" description="Helical" evidence="7">
    <location>
        <begin position="171"/>
        <end position="192"/>
    </location>
</feature>
<proteinExistence type="inferred from homology"/>
<evidence type="ECO:0000256" key="5">
    <source>
        <dbReference type="ARBA" id="ARBA00023136"/>
    </source>
</evidence>
<dbReference type="GO" id="GO:0006882">
    <property type="term" value="P:intracellular zinc ion homeostasis"/>
    <property type="evidence" value="ECO:0007669"/>
    <property type="project" value="TreeGrafter"/>
</dbReference>
<dbReference type="PANTHER" id="PTHR20855:SF52">
    <property type="entry name" value="ADIPONECTIN RECEPTOR PROTEIN"/>
    <property type="match status" value="1"/>
</dbReference>
<feature type="binding site" evidence="6">
    <location>
        <position position="271"/>
    </location>
    <ligand>
        <name>Zn(2+)</name>
        <dbReference type="ChEBI" id="CHEBI:29105"/>
    </ligand>
</feature>
<dbReference type="VEuPathDB" id="FungiDB:yc1106_01180"/>
<dbReference type="GO" id="GO:0046872">
    <property type="term" value="F:metal ion binding"/>
    <property type="evidence" value="ECO:0007669"/>
    <property type="project" value="UniProtKB-KW"/>
</dbReference>
<dbReference type="InterPro" id="IPR004254">
    <property type="entry name" value="AdipoR/HlyIII-related"/>
</dbReference>